<dbReference type="RefSeq" id="WP_197525078.1">
    <property type="nucleotide sequence ID" value="NZ_SJPH01000010.1"/>
</dbReference>
<keyword evidence="1" id="KW-0175">Coiled coil</keyword>
<evidence type="ECO:0000256" key="1">
    <source>
        <dbReference type="SAM" id="Coils"/>
    </source>
</evidence>
<evidence type="ECO:0000313" key="4">
    <source>
        <dbReference type="EMBL" id="TWT40763.1"/>
    </source>
</evidence>
<keyword evidence="3" id="KW-0472">Membrane</keyword>
<reference evidence="4 5" key="1">
    <citation type="submission" date="2019-02" db="EMBL/GenBank/DDBJ databases">
        <title>Deep-cultivation of Planctomycetes and their phenomic and genomic characterization uncovers novel biology.</title>
        <authorList>
            <person name="Wiegand S."/>
            <person name="Jogler M."/>
            <person name="Boedeker C."/>
            <person name="Pinto D."/>
            <person name="Vollmers J."/>
            <person name="Rivas-Marin E."/>
            <person name="Kohn T."/>
            <person name="Peeters S.H."/>
            <person name="Heuer A."/>
            <person name="Rast P."/>
            <person name="Oberbeckmann S."/>
            <person name="Bunk B."/>
            <person name="Jeske O."/>
            <person name="Meyerdierks A."/>
            <person name="Storesund J.E."/>
            <person name="Kallscheuer N."/>
            <person name="Luecker S."/>
            <person name="Lage O.M."/>
            <person name="Pohl T."/>
            <person name="Merkel B.J."/>
            <person name="Hornburger P."/>
            <person name="Mueller R.-W."/>
            <person name="Bruemmer F."/>
            <person name="Labrenz M."/>
            <person name="Spormann A.M."/>
            <person name="Op Den Camp H."/>
            <person name="Overmann J."/>
            <person name="Amann R."/>
            <person name="Jetten M.S.M."/>
            <person name="Mascher T."/>
            <person name="Medema M.H."/>
            <person name="Devos D.P."/>
            <person name="Kaster A.-K."/>
            <person name="Ovreas L."/>
            <person name="Rohde M."/>
            <person name="Galperin M.Y."/>
            <person name="Jogler C."/>
        </authorList>
    </citation>
    <scope>NUCLEOTIDE SEQUENCE [LARGE SCALE GENOMIC DNA]</scope>
    <source>
        <strain evidence="4 5">Pla111</strain>
    </source>
</reference>
<dbReference type="InterPro" id="IPR050739">
    <property type="entry name" value="MFP"/>
</dbReference>
<feature type="region of interest" description="Disordered" evidence="2">
    <location>
        <begin position="487"/>
        <end position="509"/>
    </location>
</feature>
<feature type="transmembrane region" description="Helical" evidence="3">
    <location>
        <begin position="51"/>
        <end position="73"/>
    </location>
</feature>
<sequence>MSQTTTRVEPRARQTQPQIDLEKTRTLSQVAYLEEAFPALQMVRTSRRIRLIGKVVLWLIGVSAVALVFVPWVQVIKGSGAVIALDPFERPQIVQAPVKGRIAERGAGVQEAAYVTRGQLLFRIEDQDPDYLMRLQTQVQLAQAEVERSRERLLSATELKETSERELMRVEEEIDYLKVARDELVKAIDQQIEQSRNKLSAARNKLIGAEAKRVQLEQDYIRQSNLFRDGIVSEREQQKSDQAYQVAVAEVAVAEQEVAAAEAGVIGKERERDSKREEYQAKIKKVEGALEKTTAGIQYAAINIAKTREEINQKESKLLDSERKLAVQETQDVLAPRDGYIMDLRVFDTSSIVKVGDQLCRIVPETKSPAVQVWVKGNDAPLIHVGDHARLTFEGWPAVQFSGWPSVAIGTFAGTVALVDPTDDGKGKFRVVIIPDETVIGKSVDDPEQPWPKYPYLRQGVRANALVLLDTVPLGWEVWRRMNGFPPSLDARGTADEEDAKSKAPKIKI</sequence>
<evidence type="ECO:0000313" key="5">
    <source>
        <dbReference type="Proteomes" id="UP000318995"/>
    </source>
</evidence>
<accession>A0A5C5VRR2</accession>
<proteinExistence type="predicted"/>
<comment type="caution">
    <text evidence="4">The sequence shown here is derived from an EMBL/GenBank/DDBJ whole genome shotgun (WGS) entry which is preliminary data.</text>
</comment>
<dbReference type="AlphaFoldDB" id="A0A5C5VRR2"/>
<organism evidence="4 5">
    <name type="scientific">Botrimarina hoheduenensis</name>
    <dbReference type="NCBI Taxonomy" id="2528000"/>
    <lineage>
        <taxon>Bacteria</taxon>
        <taxon>Pseudomonadati</taxon>
        <taxon>Planctomycetota</taxon>
        <taxon>Planctomycetia</taxon>
        <taxon>Pirellulales</taxon>
        <taxon>Lacipirellulaceae</taxon>
        <taxon>Botrimarina</taxon>
    </lineage>
</organism>
<keyword evidence="3" id="KW-0812">Transmembrane</keyword>
<gene>
    <name evidence="4" type="primary">hlyD</name>
    <name evidence="4" type="ORF">Pla111_31810</name>
</gene>
<protein>
    <submittedName>
        <fullName evidence="4">Hemolysin secretion protein D, chromosomal</fullName>
    </submittedName>
</protein>
<keyword evidence="3" id="KW-1133">Transmembrane helix</keyword>
<feature type="coiled-coil region" evidence="1">
    <location>
        <begin position="132"/>
        <end position="219"/>
    </location>
</feature>
<dbReference type="Proteomes" id="UP000318995">
    <property type="component" value="Unassembled WGS sequence"/>
</dbReference>
<name>A0A5C5VRR2_9BACT</name>
<dbReference type="PANTHER" id="PTHR30386:SF18">
    <property type="entry name" value="INNER MEMBRANE PROTEIN YIAV-RELATED"/>
    <property type="match status" value="1"/>
</dbReference>
<evidence type="ECO:0000256" key="3">
    <source>
        <dbReference type="SAM" id="Phobius"/>
    </source>
</evidence>
<keyword evidence="5" id="KW-1185">Reference proteome</keyword>
<dbReference type="EMBL" id="SJPH01000010">
    <property type="protein sequence ID" value="TWT40763.1"/>
    <property type="molecule type" value="Genomic_DNA"/>
</dbReference>
<feature type="coiled-coil region" evidence="1">
    <location>
        <begin position="304"/>
        <end position="331"/>
    </location>
</feature>
<dbReference type="PANTHER" id="PTHR30386">
    <property type="entry name" value="MEMBRANE FUSION SUBUNIT OF EMRAB-TOLC MULTIDRUG EFFLUX PUMP"/>
    <property type="match status" value="1"/>
</dbReference>
<evidence type="ECO:0000256" key="2">
    <source>
        <dbReference type="SAM" id="MobiDB-lite"/>
    </source>
</evidence>